<dbReference type="InterPro" id="IPR006108">
    <property type="entry name" value="3HC_DH_C"/>
</dbReference>
<dbReference type="CDD" id="cd06233">
    <property type="entry name" value="M14-like"/>
    <property type="match status" value="1"/>
</dbReference>
<organism evidence="4 5">
    <name type="scientific">Sphingopyxis lindanitolerans</name>
    <dbReference type="NCBI Taxonomy" id="2054227"/>
    <lineage>
        <taxon>Bacteria</taxon>
        <taxon>Pseudomonadati</taxon>
        <taxon>Pseudomonadota</taxon>
        <taxon>Alphaproteobacteria</taxon>
        <taxon>Sphingomonadales</taxon>
        <taxon>Sphingomonadaceae</taxon>
        <taxon>Sphingopyxis</taxon>
    </lineage>
</organism>
<dbReference type="EMBL" id="PHFW01000002">
    <property type="protein sequence ID" value="PQM28194.1"/>
    <property type="molecule type" value="Genomic_DNA"/>
</dbReference>
<dbReference type="Pfam" id="PF10994">
    <property type="entry name" value="DUF2817"/>
    <property type="match status" value="1"/>
</dbReference>
<comment type="caution">
    <text evidence="4">The sequence shown here is derived from an EMBL/GenBank/DDBJ whole genome shotgun (WGS) entry which is preliminary data.</text>
</comment>
<dbReference type="InterPro" id="IPR008927">
    <property type="entry name" value="6-PGluconate_DH-like_C_sf"/>
</dbReference>
<dbReference type="SUPFAM" id="SSF51735">
    <property type="entry name" value="NAD(P)-binding Rossmann-fold domains"/>
    <property type="match status" value="1"/>
</dbReference>
<dbReference type="Pfam" id="PF00725">
    <property type="entry name" value="3HCDH"/>
    <property type="match status" value="1"/>
</dbReference>
<reference evidence="5" key="1">
    <citation type="submission" date="2017-11" db="EMBL/GenBank/DDBJ databases">
        <title>The complete genome sequence of Sphingopyxis pomeranensis sp. nov. strain WS5A3p.</title>
        <authorList>
            <person name="Kaminski M.A."/>
        </authorList>
    </citation>
    <scope>NUCLEOTIDE SEQUENCE [LARGE SCALE GENOMIC DNA]</scope>
    <source>
        <strain evidence="5">WS5A3p</strain>
    </source>
</reference>
<keyword evidence="5" id="KW-1185">Reference proteome</keyword>
<keyword evidence="1" id="KW-0560">Oxidoreductase</keyword>
<name>A0A2S8B713_9SPHN</name>
<proteinExistence type="predicted"/>
<dbReference type="PANTHER" id="PTHR48075">
    <property type="entry name" value="3-HYDROXYACYL-COA DEHYDROGENASE FAMILY PROTEIN"/>
    <property type="match status" value="1"/>
</dbReference>
<dbReference type="Gene3D" id="1.10.1040.10">
    <property type="entry name" value="N-(1-d-carboxylethyl)-l-norvaline Dehydrogenase, domain 2"/>
    <property type="match status" value="1"/>
</dbReference>
<evidence type="ECO:0000313" key="4">
    <source>
        <dbReference type="EMBL" id="PQM28194.1"/>
    </source>
</evidence>
<dbReference type="PANTHER" id="PTHR48075:SF5">
    <property type="entry name" value="3-HYDROXYBUTYRYL-COA DEHYDROGENASE"/>
    <property type="match status" value="1"/>
</dbReference>
<dbReference type="InterPro" id="IPR006176">
    <property type="entry name" value="3-OHacyl-CoA_DH_NAD-bd"/>
</dbReference>
<dbReference type="InterPro" id="IPR013328">
    <property type="entry name" value="6PGD_dom2"/>
</dbReference>
<evidence type="ECO:0000313" key="5">
    <source>
        <dbReference type="Proteomes" id="UP000238954"/>
    </source>
</evidence>
<evidence type="ECO:0008006" key="6">
    <source>
        <dbReference type="Google" id="ProtNLM"/>
    </source>
</evidence>
<dbReference type="SUPFAM" id="SSF53187">
    <property type="entry name" value="Zn-dependent exopeptidases"/>
    <property type="match status" value="1"/>
</dbReference>
<dbReference type="GO" id="GO:0070403">
    <property type="term" value="F:NAD+ binding"/>
    <property type="evidence" value="ECO:0007669"/>
    <property type="project" value="InterPro"/>
</dbReference>
<feature type="domain" description="3-hydroxyacyl-CoA dehydrogenase NAD binding" evidence="3">
    <location>
        <begin position="12"/>
        <end position="182"/>
    </location>
</feature>
<dbReference type="Gene3D" id="3.40.50.720">
    <property type="entry name" value="NAD(P)-binding Rossmann-like Domain"/>
    <property type="match status" value="1"/>
</dbReference>
<dbReference type="Proteomes" id="UP000238954">
    <property type="component" value="Chromosome"/>
</dbReference>
<dbReference type="InterPro" id="IPR021259">
    <property type="entry name" value="DUF2817"/>
</dbReference>
<gene>
    <name evidence="4" type="ORF">CVO77_06710</name>
</gene>
<dbReference type="InterPro" id="IPR036291">
    <property type="entry name" value="NAD(P)-bd_dom_sf"/>
</dbReference>
<dbReference type="GO" id="GO:0016616">
    <property type="term" value="F:oxidoreductase activity, acting on the CH-OH group of donors, NAD or NADP as acceptor"/>
    <property type="evidence" value="ECO:0007669"/>
    <property type="project" value="InterPro"/>
</dbReference>
<sequence>MERAGADMQEETVACIGAGVIGNAWAALFAARGYRVQVQDPDPAAAAALDAMAIRVAMVLGVAVGDIRARLSFTDRLETALADAMFVQESAPESLELKRRLFLDIDRIAPADVVVASSTSDFPISLFQPQCRHPERLLIGHPINPPYAIPLVEVVGSPATSEAAIERACAFYRSVGKHPLRLDREVTGFLANRLQMAVAREALQMIARGEATVTQVDEALMHGIGPRTAAVGLFGGYALNIRDADPAAWLDHIAAFDFGEELVHRDPFPAWTPELRDRVAAEWRARLADPGAAALRDRRDHMAVRIAALHEDRPAAADPHPAFAEDYSAARGKFRDAAQRAGAEVEAHRLPGHDGPGGEPLFIDAAWLGPEDADVVVLSLCGTHGAEGFNGSAAQVHWLTGHAGQALPKGVAILFVHAVNPFGFAHMLRVNENNVDLNRNFIDFGAAPPANPVYAAIRDALPQRTGLDEALVGEWDAAVADANRVHGDWAVANALSCGQYIDPHGVEYGGDELQWSSRIVTGIVTRRCARARHVAYIDWHSLIPIGDGRLIFVGFDTGGGALHRRAGSWWGENVLDPATVDAQWASGTSQRRPHHHGVIMWGLRRALAPTTDLAGALIEFCCDPDAFIHSPEPDTRTTMWERWLFANREHRGAAGQMAMRYLREAASPTRRSYQDAAMAAAMPVYRRAIDGAAAWAADNVAADCGALIQSDAD</sequence>
<evidence type="ECO:0000259" key="3">
    <source>
        <dbReference type="Pfam" id="PF02737"/>
    </source>
</evidence>
<evidence type="ECO:0000259" key="2">
    <source>
        <dbReference type="Pfam" id="PF00725"/>
    </source>
</evidence>
<dbReference type="Pfam" id="PF02737">
    <property type="entry name" value="3HCDH_N"/>
    <property type="match status" value="1"/>
</dbReference>
<evidence type="ECO:0000256" key="1">
    <source>
        <dbReference type="ARBA" id="ARBA00023002"/>
    </source>
</evidence>
<feature type="domain" description="3-hydroxyacyl-CoA dehydrogenase C-terminal" evidence="2">
    <location>
        <begin position="188"/>
        <end position="239"/>
    </location>
</feature>
<dbReference type="GO" id="GO:0006631">
    <property type="term" value="P:fatty acid metabolic process"/>
    <property type="evidence" value="ECO:0007669"/>
    <property type="project" value="InterPro"/>
</dbReference>
<accession>A0A2S8B713</accession>
<dbReference type="SUPFAM" id="SSF48179">
    <property type="entry name" value="6-phosphogluconate dehydrogenase C-terminal domain-like"/>
    <property type="match status" value="1"/>
</dbReference>
<protein>
    <recommendedName>
        <fullName evidence="6">3-hydroxyacyl-CoA dehydrogenase</fullName>
    </recommendedName>
</protein>
<dbReference type="Gene3D" id="3.40.630.10">
    <property type="entry name" value="Zn peptidases"/>
    <property type="match status" value="1"/>
</dbReference>
<dbReference type="AlphaFoldDB" id="A0A2S8B713"/>